<dbReference type="OrthoDB" id="7486164at2759"/>
<keyword evidence="3" id="KW-1185">Reference proteome</keyword>
<evidence type="ECO:0008006" key="4">
    <source>
        <dbReference type="Google" id="ProtNLM"/>
    </source>
</evidence>
<reference evidence="2" key="1">
    <citation type="submission" date="2021-03" db="EMBL/GenBank/DDBJ databases">
        <authorList>
            <person name="Li Z."/>
            <person name="Yang C."/>
        </authorList>
    </citation>
    <scope>NUCLEOTIDE SEQUENCE</scope>
    <source>
        <strain evidence="2">Dzin_1.0</strain>
        <tissue evidence="2">Leaf</tissue>
    </source>
</reference>
<accession>A0A9D5D0P2</accession>
<evidence type="ECO:0000313" key="3">
    <source>
        <dbReference type="Proteomes" id="UP001085076"/>
    </source>
</evidence>
<sequence>MLEGKERMRKYTIANITAFRGYVDKWKVVELLKTRVEEQWKWDARSLRDGRYLIECPSAAIARKMEKEGPMESPAFTLAFTPWTKDLYHPAKAEGALRWVKIKNLPMFCWDQDTVAKMLKPVGDLIQIGGSNGVDTEDLRVFIRMRKPWLLPCAFHCNIATLQHTYIAEMEPFQPPLSWDSCPRTEQQVATMPNNDKTEKPPTAAHGSPLEPPPNRADKGKAPISVLQDTPATVRSDG</sequence>
<proteinExistence type="predicted"/>
<name>A0A9D5D0P2_9LILI</name>
<dbReference type="Proteomes" id="UP001085076">
    <property type="component" value="Miscellaneous, Linkage group lg02"/>
</dbReference>
<evidence type="ECO:0000313" key="2">
    <source>
        <dbReference type="EMBL" id="KAJ0981820.1"/>
    </source>
</evidence>
<feature type="compositionally biased region" description="Polar residues" evidence="1">
    <location>
        <begin position="184"/>
        <end position="195"/>
    </location>
</feature>
<comment type="caution">
    <text evidence="2">The sequence shown here is derived from an EMBL/GenBank/DDBJ whole genome shotgun (WGS) entry which is preliminary data.</text>
</comment>
<dbReference type="EMBL" id="JAGGNH010000002">
    <property type="protein sequence ID" value="KAJ0981820.1"/>
    <property type="molecule type" value="Genomic_DNA"/>
</dbReference>
<protein>
    <recommendedName>
        <fullName evidence="4">DUF4283 domain-containing protein</fullName>
    </recommendedName>
</protein>
<gene>
    <name evidence="2" type="ORF">J5N97_010075</name>
</gene>
<feature type="region of interest" description="Disordered" evidence="1">
    <location>
        <begin position="178"/>
        <end position="238"/>
    </location>
</feature>
<reference evidence="2" key="2">
    <citation type="journal article" date="2022" name="Hortic Res">
        <title>The genome of Dioscorea zingiberensis sheds light on the biosynthesis, origin and evolution of the medicinally important diosgenin saponins.</title>
        <authorList>
            <person name="Li Y."/>
            <person name="Tan C."/>
            <person name="Li Z."/>
            <person name="Guo J."/>
            <person name="Li S."/>
            <person name="Chen X."/>
            <person name="Wang C."/>
            <person name="Dai X."/>
            <person name="Yang H."/>
            <person name="Song W."/>
            <person name="Hou L."/>
            <person name="Xu J."/>
            <person name="Tong Z."/>
            <person name="Xu A."/>
            <person name="Yuan X."/>
            <person name="Wang W."/>
            <person name="Yang Q."/>
            <person name="Chen L."/>
            <person name="Sun Z."/>
            <person name="Wang K."/>
            <person name="Pan B."/>
            <person name="Chen J."/>
            <person name="Bao Y."/>
            <person name="Liu F."/>
            <person name="Qi X."/>
            <person name="Gang D.R."/>
            <person name="Wen J."/>
            <person name="Li J."/>
        </authorList>
    </citation>
    <scope>NUCLEOTIDE SEQUENCE</scope>
    <source>
        <strain evidence="2">Dzin_1.0</strain>
    </source>
</reference>
<feature type="compositionally biased region" description="Polar residues" evidence="1">
    <location>
        <begin position="227"/>
        <end position="238"/>
    </location>
</feature>
<evidence type="ECO:0000256" key="1">
    <source>
        <dbReference type="SAM" id="MobiDB-lite"/>
    </source>
</evidence>
<dbReference type="AlphaFoldDB" id="A0A9D5D0P2"/>
<organism evidence="2 3">
    <name type="scientific">Dioscorea zingiberensis</name>
    <dbReference type="NCBI Taxonomy" id="325984"/>
    <lineage>
        <taxon>Eukaryota</taxon>
        <taxon>Viridiplantae</taxon>
        <taxon>Streptophyta</taxon>
        <taxon>Embryophyta</taxon>
        <taxon>Tracheophyta</taxon>
        <taxon>Spermatophyta</taxon>
        <taxon>Magnoliopsida</taxon>
        <taxon>Liliopsida</taxon>
        <taxon>Dioscoreales</taxon>
        <taxon>Dioscoreaceae</taxon>
        <taxon>Dioscorea</taxon>
    </lineage>
</organism>